<dbReference type="EMBL" id="QGGU01000010">
    <property type="protein sequence ID" value="PWK47849.1"/>
    <property type="molecule type" value="Genomic_DNA"/>
</dbReference>
<organism evidence="1 2">
    <name type="scientific">Pleionea mediterranea</name>
    <dbReference type="NCBI Taxonomy" id="523701"/>
    <lineage>
        <taxon>Bacteria</taxon>
        <taxon>Pseudomonadati</taxon>
        <taxon>Pseudomonadota</taxon>
        <taxon>Gammaproteobacteria</taxon>
        <taxon>Oceanospirillales</taxon>
        <taxon>Pleioneaceae</taxon>
        <taxon>Pleionea</taxon>
    </lineage>
</organism>
<sequence length="94" mass="10486">MNIESIEIEDPIESHRTGAIEVSVTTNTGDKRWCFFLTPEGMAACGDWIGGTKVRFHYGASHMIFVSEISESIIKAALRDIDKQGMLEKCTISY</sequence>
<reference evidence="1 2" key="1">
    <citation type="submission" date="2018-05" db="EMBL/GenBank/DDBJ databases">
        <title>Genomic Encyclopedia of Type Strains, Phase IV (KMG-IV): sequencing the most valuable type-strain genomes for metagenomic binning, comparative biology and taxonomic classification.</title>
        <authorList>
            <person name="Goeker M."/>
        </authorList>
    </citation>
    <scope>NUCLEOTIDE SEQUENCE [LARGE SCALE GENOMIC DNA]</scope>
    <source>
        <strain evidence="1 2">DSM 25350</strain>
    </source>
</reference>
<evidence type="ECO:0000313" key="1">
    <source>
        <dbReference type="EMBL" id="PWK47849.1"/>
    </source>
</evidence>
<dbReference type="OrthoDB" id="2467757at2"/>
<proteinExistence type="predicted"/>
<dbReference type="AlphaFoldDB" id="A0A316FHE8"/>
<name>A0A316FHE8_9GAMM</name>
<evidence type="ECO:0000313" key="2">
    <source>
        <dbReference type="Proteomes" id="UP000245790"/>
    </source>
</evidence>
<keyword evidence="2" id="KW-1185">Reference proteome</keyword>
<accession>A0A316FHE8</accession>
<dbReference type="RefSeq" id="WP_109764387.1">
    <property type="nucleotide sequence ID" value="NZ_QGGU01000010.1"/>
</dbReference>
<protein>
    <submittedName>
        <fullName evidence="1">Uncharacterized protein</fullName>
    </submittedName>
</protein>
<gene>
    <name evidence="1" type="ORF">C8D97_11063</name>
</gene>
<dbReference type="Proteomes" id="UP000245790">
    <property type="component" value="Unassembled WGS sequence"/>
</dbReference>
<comment type="caution">
    <text evidence="1">The sequence shown here is derived from an EMBL/GenBank/DDBJ whole genome shotgun (WGS) entry which is preliminary data.</text>
</comment>